<protein>
    <recommendedName>
        <fullName evidence="5">Presequence protease, mitochondrial</fullName>
    </recommendedName>
    <alternativeName>
        <fullName evidence="14">Pitrilysin metalloproteinase 1</fullName>
    </alternativeName>
</protein>
<evidence type="ECO:0000256" key="5">
    <source>
        <dbReference type="ARBA" id="ARBA00020167"/>
    </source>
</evidence>
<dbReference type="SUPFAM" id="SSF63411">
    <property type="entry name" value="LuxS/MPP-like metallohydrolase"/>
    <property type="match status" value="4"/>
</dbReference>
<keyword evidence="7" id="KW-0479">Metal-binding</keyword>
<dbReference type="Gene3D" id="3.30.830.10">
    <property type="entry name" value="Metalloenzyme, LuxS/M16 peptidase-like"/>
    <property type="match status" value="4"/>
</dbReference>
<keyword evidence="10" id="KW-0809">Transit peptide</keyword>
<dbReference type="Proteomes" id="UP000236370">
    <property type="component" value="Unassembled WGS sequence"/>
</dbReference>
<comment type="subcellular location">
    <subcellularLocation>
        <location evidence="2">Mitochondrion matrix</location>
    </subcellularLocation>
</comment>
<dbReference type="InterPro" id="IPR011249">
    <property type="entry name" value="Metalloenz_LuxS/M16"/>
</dbReference>
<dbReference type="InterPro" id="IPR055130">
    <property type="entry name" value="PreP_C"/>
</dbReference>
<evidence type="ECO:0000256" key="4">
    <source>
        <dbReference type="ARBA" id="ARBA00011853"/>
    </source>
</evidence>
<evidence type="ECO:0000256" key="12">
    <source>
        <dbReference type="ARBA" id="ARBA00023128"/>
    </source>
</evidence>
<evidence type="ECO:0000256" key="2">
    <source>
        <dbReference type="ARBA" id="ARBA00004305"/>
    </source>
</evidence>
<sequence length="1038" mass="117537">MWRCGGRQGLCVLRRLSGGHAHHRAWRWNSNRACERALQYKLGDKIHGFTVNQVTSVPELFLTAVKLSHDDTGARYLHLAREDTNNLFSVQFRTTPMDSTGVPHILEHTVLCGSQKYPCRDPFFKMLNRSLSTFMNAFTASDYTLYPFSTQNPKDFQNLLSVYLDATFFPCLRELDFWQEGWRLEHENPSDPQTPLVFKGVVFNEMKGAFTDNERIFSQHLQNRLLPDHTYSVVSGGDPLCIPELTWEQLKQFHATHYHPSNARFFTYGNFPLEQHLKQIHEEALSKFQKIEPSTVVPAQTPWDKPREFQITCGPDSFATDPSKQTTVSVSFLLPDITDTFEAFTLSLLSSLLTSGPNSPFYKALIESGLGTDFSPDVGYNGYTREAYFSVGLQGIAEKDIETVRSLVDRTIDEVVEKGFEDDRIEALLHKIEIQMKHQSTSFGLMLTSYIASCWNHDGDPVELLKLGNQLAKFRQCLQENPKFLQEKVKQYFKNNQHKLTLSMRPDDKYHEKQAQVEATKLQQKVEALSPGDRQQIYEKGLELRTQQSKPQDASCLPALKVSDIEPTIPVTELDVVLTAGDIPVQYCAQPTNGMVYFRAFSSLNTLPEELRPYVPLFCSVLTKLGCGLLDYREQAQQIELKTGGMSASPHVLPDDSHMDTYEQVGVLFSSLCLDRNLPDMMQLWSEIFNNPCFEEEEHFKVLVKMTAQELANGIPDSGHLYASIRAGRTLTPAGDLQETFSGMDQVRLMKRIAEMTDIKPILRKLPRIKKHLLNGDNMRCSVNATPQQMPQTEKAVEDFLRSIGRSKKERRPVRPHTVEKPVPSSSGGDAYVPHGSQVIRKLVMEPTFKPWQMKTHFLMPFPVNYVGECIRTVPYTDPDHASLKILARLMTAKFLHTEIREKGGAYGGGAKLSHNGIFTLYSYRDPNTIETLQSFGKAVNWAKSGKFTQQDIDEAKLSVFSTVDAPVAPSDKGMDHFLYGLSDEMKQAHREQLFAVSHDKLLAVSDRYLGTGKSTHGLAILGPENPKIAKDPSWIIR</sequence>
<evidence type="ECO:0000259" key="17">
    <source>
        <dbReference type="SMART" id="SM01264"/>
    </source>
</evidence>
<dbReference type="FunFam" id="3.30.830.10:FF:000011">
    <property type="entry name" value="Presequence protease, mitochondrial"/>
    <property type="match status" value="1"/>
</dbReference>
<evidence type="ECO:0000256" key="16">
    <source>
        <dbReference type="SAM" id="MobiDB-lite"/>
    </source>
</evidence>
<evidence type="ECO:0000256" key="10">
    <source>
        <dbReference type="ARBA" id="ARBA00022946"/>
    </source>
</evidence>
<accession>A0A2J8KTY5</accession>
<dbReference type="FunFam" id="3.30.830.10:FF:000013">
    <property type="entry name" value="Mitochondrial presequence protease"/>
    <property type="match status" value="1"/>
</dbReference>
<comment type="function">
    <text evidence="15">Metalloendopeptidase of the mitochondrial matrix that functions in peptide cleavage and degradation rather than in protein processing. Has an ATP-independent activity. Specifically cleaves peptides in the range of 5 to 65 residues. Shows a preference for cleavage after small polar residues and before basic residues, but without any positional preference. Degrades the transit peptides of mitochondrial proteins after their cleavage. Also degrades other unstructured peptides. It is also able to degrade amyloid-beta protein 40, one of the peptides produced by APP processing, when it accumulates in mitochondrion. It is a highly efficient protease, at least toward amyloid-beta protein 40. Cleaves that peptide at a specific position and is probably not processive, releasing digested peptides intermediates that can be further cleaved subsequently. It is also able to degrade amyloid-beta protein 42.</text>
</comment>
<comment type="similarity">
    <text evidence="3">Belongs to the peptidase M16 family. PreP subfamily.</text>
</comment>
<evidence type="ECO:0000256" key="14">
    <source>
        <dbReference type="ARBA" id="ARBA00032857"/>
    </source>
</evidence>
<dbReference type="EMBL" id="NBAG03000340">
    <property type="protein sequence ID" value="PNI38477.1"/>
    <property type="molecule type" value="Genomic_DNA"/>
</dbReference>
<organism evidence="18 19">
    <name type="scientific">Pan troglodytes</name>
    <name type="common">Chimpanzee</name>
    <dbReference type="NCBI Taxonomy" id="9598"/>
    <lineage>
        <taxon>Eukaryota</taxon>
        <taxon>Metazoa</taxon>
        <taxon>Chordata</taxon>
        <taxon>Craniata</taxon>
        <taxon>Vertebrata</taxon>
        <taxon>Euteleostomi</taxon>
        <taxon>Mammalia</taxon>
        <taxon>Eutheria</taxon>
        <taxon>Euarchontoglires</taxon>
        <taxon>Primates</taxon>
        <taxon>Haplorrhini</taxon>
        <taxon>Catarrhini</taxon>
        <taxon>Hominidae</taxon>
        <taxon>Pan</taxon>
    </lineage>
</organism>
<evidence type="ECO:0000256" key="1">
    <source>
        <dbReference type="ARBA" id="ARBA00001947"/>
    </source>
</evidence>
<dbReference type="PANTHER" id="PTHR43016">
    <property type="entry name" value="PRESEQUENCE PROTEASE"/>
    <property type="match status" value="1"/>
</dbReference>
<comment type="subunit">
    <text evidence="4">Monomer and homodimer; homodimerization is induced by binding of the substrate.</text>
</comment>
<dbReference type="GO" id="GO:0046872">
    <property type="term" value="F:metal ion binding"/>
    <property type="evidence" value="ECO:0007669"/>
    <property type="project" value="UniProtKB-KW"/>
</dbReference>
<evidence type="ECO:0000256" key="15">
    <source>
        <dbReference type="ARBA" id="ARBA00060344"/>
    </source>
</evidence>
<evidence type="ECO:0000256" key="7">
    <source>
        <dbReference type="ARBA" id="ARBA00022723"/>
    </source>
</evidence>
<dbReference type="PANTHER" id="PTHR43016:SF13">
    <property type="entry name" value="PRESEQUENCE PROTEASE, MITOCHONDRIAL"/>
    <property type="match status" value="1"/>
</dbReference>
<evidence type="ECO:0000256" key="9">
    <source>
        <dbReference type="ARBA" id="ARBA00022833"/>
    </source>
</evidence>
<keyword evidence="8" id="KW-0378">Hydrolase</keyword>
<dbReference type="GO" id="GO:0005759">
    <property type="term" value="C:mitochondrial matrix"/>
    <property type="evidence" value="ECO:0007669"/>
    <property type="project" value="UniProtKB-SubCell"/>
</dbReference>
<keyword evidence="6" id="KW-0645">Protease</keyword>
<evidence type="ECO:0000313" key="18">
    <source>
        <dbReference type="EMBL" id="PNI38477.1"/>
    </source>
</evidence>
<evidence type="ECO:0000256" key="6">
    <source>
        <dbReference type="ARBA" id="ARBA00022670"/>
    </source>
</evidence>
<keyword evidence="12" id="KW-0496">Mitochondrion</keyword>
<evidence type="ECO:0000256" key="3">
    <source>
        <dbReference type="ARBA" id="ARBA00007575"/>
    </source>
</evidence>
<comment type="cofactor">
    <cofactor evidence="1">
        <name>Zn(2+)</name>
        <dbReference type="ChEBI" id="CHEBI:29105"/>
    </cofactor>
</comment>
<dbReference type="InterPro" id="IPR011765">
    <property type="entry name" value="Pept_M16_N"/>
</dbReference>
<evidence type="ECO:0000313" key="19">
    <source>
        <dbReference type="Proteomes" id="UP000236370"/>
    </source>
</evidence>
<reference evidence="18 19" key="1">
    <citation type="submission" date="2017-12" db="EMBL/GenBank/DDBJ databases">
        <title>High-resolution comparative analysis of great ape genomes.</title>
        <authorList>
            <person name="Pollen A."/>
            <person name="Hastie A."/>
            <person name="Hormozdiari F."/>
            <person name="Dougherty M."/>
            <person name="Liu R."/>
            <person name="Chaisson M."/>
            <person name="Hoppe E."/>
            <person name="Hill C."/>
            <person name="Pang A."/>
            <person name="Hillier L."/>
            <person name="Baker C."/>
            <person name="Armstrong J."/>
            <person name="Shendure J."/>
            <person name="Paten B."/>
            <person name="Wilson R."/>
            <person name="Chao H."/>
            <person name="Schneider V."/>
            <person name="Ventura M."/>
            <person name="Kronenberg Z."/>
            <person name="Murali S."/>
            <person name="Gordon D."/>
            <person name="Cantsilieris S."/>
            <person name="Munson K."/>
            <person name="Nelson B."/>
            <person name="Raja A."/>
            <person name="Underwood J."/>
            <person name="Diekhans M."/>
            <person name="Fiddes I."/>
            <person name="Haussler D."/>
            <person name="Eichler E."/>
        </authorList>
    </citation>
    <scope>NUCLEOTIDE SEQUENCE [LARGE SCALE GENOMIC DNA]</scope>
    <source>
        <strain evidence="18">Yerkes chimp pedigree #C0471</strain>
    </source>
</reference>
<dbReference type="GO" id="GO:0008237">
    <property type="term" value="F:metallopeptidase activity"/>
    <property type="evidence" value="ECO:0007669"/>
    <property type="project" value="UniProtKB-KW"/>
</dbReference>
<dbReference type="SMART" id="SM01264">
    <property type="entry name" value="M16C_associated"/>
    <property type="match status" value="1"/>
</dbReference>
<keyword evidence="11" id="KW-0482">Metalloprotease</keyword>
<evidence type="ECO:0000256" key="11">
    <source>
        <dbReference type="ARBA" id="ARBA00023049"/>
    </source>
</evidence>
<dbReference type="FunFam" id="3.30.830.10:FF:000009">
    <property type="entry name" value="Presequence protease, mitochondrial"/>
    <property type="match status" value="1"/>
</dbReference>
<comment type="caution">
    <text evidence="18">The sequence shown here is derived from an EMBL/GenBank/DDBJ whole genome shotgun (WGS) entry which is preliminary data.</text>
</comment>
<dbReference type="InterPro" id="IPR007863">
    <property type="entry name" value="Peptidase_M16_C"/>
</dbReference>
<dbReference type="Pfam" id="PF22516">
    <property type="entry name" value="PreP_C"/>
    <property type="match status" value="1"/>
</dbReference>
<evidence type="ECO:0000256" key="13">
    <source>
        <dbReference type="ARBA" id="ARBA00023157"/>
    </source>
</evidence>
<keyword evidence="9" id="KW-0862">Zinc</keyword>
<feature type="domain" description="Peptidase M16C associated" evidence="17">
    <location>
        <begin position="504"/>
        <end position="753"/>
    </location>
</feature>
<keyword evidence="13" id="KW-1015">Disulfide bond</keyword>
<dbReference type="InterPro" id="IPR013578">
    <property type="entry name" value="Peptidase_M16C_assoc"/>
</dbReference>
<dbReference type="FunFam" id="3.30.830.10:FF:000020">
    <property type="entry name" value="Mitochondrial presequence protease"/>
    <property type="match status" value="1"/>
</dbReference>
<dbReference type="GO" id="GO:0006508">
    <property type="term" value="P:proteolysis"/>
    <property type="evidence" value="ECO:0007669"/>
    <property type="project" value="UniProtKB-KW"/>
</dbReference>
<name>A0A2J8KTY5_PANTR</name>
<dbReference type="Pfam" id="PF00675">
    <property type="entry name" value="Peptidase_M16"/>
    <property type="match status" value="1"/>
</dbReference>
<dbReference type="Pfam" id="PF05193">
    <property type="entry name" value="Peptidase_M16_C"/>
    <property type="match status" value="1"/>
</dbReference>
<dbReference type="Pfam" id="PF08367">
    <property type="entry name" value="M16C_assoc"/>
    <property type="match status" value="1"/>
</dbReference>
<proteinExistence type="inferred from homology"/>
<feature type="compositionally biased region" description="Basic residues" evidence="16">
    <location>
        <begin position="805"/>
        <end position="815"/>
    </location>
</feature>
<evidence type="ECO:0000256" key="8">
    <source>
        <dbReference type="ARBA" id="ARBA00022801"/>
    </source>
</evidence>
<gene>
    <name evidence="18" type="ORF">CK820_G0036150</name>
</gene>
<dbReference type="AlphaFoldDB" id="A0A2J8KTY5"/>
<feature type="region of interest" description="Disordered" evidence="16">
    <location>
        <begin position="805"/>
        <end position="831"/>
    </location>
</feature>